<evidence type="ECO:0000313" key="2">
    <source>
        <dbReference type="RefSeq" id="XP_014676912.1"/>
    </source>
</evidence>
<dbReference type="GeneID" id="106816802"/>
<gene>
    <name evidence="2" type="primary">LOC106816802</name>
</gene>
<dbReference type="RefSeq" id="XP_014676912.1">
    <property type="nucleotide sequence ID" value="XM_014821426.1"/>
</dbReference>
<protein>
    <submittedName>
        <fullName evidence="2">Uncharacterized protein LOC106816802</fullName>
    </submittedName>
</protein>
<accession>A0ABM1EXJ1</accession>
<evidence type="ECO:0000313" key="1">
    <source>
        <dbReference type="Proteomes" id="UP000695022"/>
    </source>
</evidence>
<reference evidence="2" key="1">
    <citation type="submission" date="2025-08" db="UniProtKB">
        <authorList>
            <consortium name="RefSeq"/>
        </authorList>
    </citation>
    <scope>IDENTIFICATION</scope>
</reference>
<name>A0ABM1EXJ1_PRICU</name>
<proteinExistence type="predicted"/>
<sequence length="113" mass="12903">MRKTNTSLNKLNYAEILCWILAVTMALVAVTQATRVQDISRLPKMKPKDMERACTGACDFMANYCQCLSPSARNDIKDNGDRQRKFHRMVCVAVCNFTWKCNCDLTDSSGYRH</sequence>
<dbReference type="Proteomes" id="UP000695022">
    <property type="component" value="Unplaced"/>
</dbReference>
<keyword evidence="1" id="KW-1185">Reference proteome</keyword>
<organism evidence="1 2">
    <name type="scientific">Priapulus caudatus</name>
    <name type="common">Priapulid worm</name>
    <dbReference type="NCBI Taxonomy" id="37621"/>
    <lineage>
        <taxon>Eukaryota</taxon>
        <taxon>Metazoa</taxon>
        <taxon>Ecdysozoa</taxon>
        <taxon>Scalidophora</taxon>
        <taxon>Priapulida</taxon>
        <taxon>Priapulimorpha</taxon>
        <taxon>Priapulimorphida</taxon>
        <taxon>Priapulidae</taxon>
        <taxon>Priapulus</taxon>
    </lineage>
</organism>